<dbReference type="EMBL" id="FPBV01000051">
    <property type="protein sequence ID" value="SFV09090.1"/>
    <property type="molecule type" value="Genomic_DNA"/>
</dbReference>
<proteinExistence type="predicted"/>
<evidence type="ECO:0000313" key="2">
    <source>
        <dbReference type="EMBL" id="SFV09090.1"/>
    </source>
</evidence>
<keyword evidence="1" id="KW-0472">Membrane</keyword>
<name>A0A1I7LHF1_9BACL</name>
<feature type="transmembrane region" description="Helical" evidence="1">
    <location>
        <begin position="73"/>
        <end position="95"/>
    </location>
</feature>
<feature type="transmembrane region" description="Helical" evidence="1">
    <location>
        <begin position="12"/>
        <end position="29"/>
    </location>
</feature>
<dbReference type="Proteomes" id="UP000183508">
    <property type="component" value="Unassembled WGS sequence"/>
</dbReference>
<accession>A0A1I7LHF1</accession>
<dbReference type="AlphaFoldDB" id="A0A1I7LHF1"/>
<keyword evidence="1" id="KW-0812">Transmembrane</keyword>
<protein>
    <submittedName>
        <fullName evidence="2">Uncharacterized protein</fullName>
    </submittedName>
</protein>
<keyword evidence="1" id="KW-1133">Transmembrane helix</keyword>
<organism evidence="2 3">
    <name type="scientific">Alicyclobacillus macrosporangiidus</name>
    <dbReference type="NCBI Taxonomy" id="392015"/>
    <lineage>
        <taxon>Bacteria</taxon>
        <taxon>Bacillati</taxon>
        <taxon>Bacillota</taxon>
        <taxon>Bacilli</taxon>
        <taxon>Bacillales</taxon>
        <taxon>Alicyclobacillaceae</taxon>
        <taxon>Alicyclobacillus</taxon>
    </lineage>
</organism>
<keyword evidence="3" id="KW-1185">Reference proteome</keyword>
<gene>
    <name evidence="2" type="ORF">SAMN05421543_1512</name>
</gene>
<evidence type="ECO:0000313" key="3">
    <source>
        <dbReference type="Proteomes" id="UP000183508"/>
    </source>
</evidence>
<reference evidence="3" key="1">
    <citation type="submission" date="2016-10" db="EMBL/GenBank/DDBJ databases">
        <authorList>
            <person name="Varghese N."/>
        </authorList>
    </citation>
    <scope>NUCLEOTIDE SEQUENCE [LARGE SCALE GENOMIC DNA]</scope>
    <source>
        <strain evidence="3">DSM 17980</strain>
    </source>
</reference>
<evidence type="ECO:0000256" key="1">
    <source>
        <dbReference type="SAM" id="Phobius"/>
    </source>
</evidence>
<sequence>MIDLDEIVHQMLLAGFVYSLGFSVVGFLLQRHLYRSARGESFLVLHMLLSIGYFVPTVALLSEAIICSAQREYSAMLYGIYVALSPLILAQIDLFRRMWVRQRKTRPNRVSNG</sequence>
<feature type="transmembrane region" description="Helical" evidence="1">
    <location>
        <begin position="41"/>
        <end position="61"/>
    </location>
</feature>
<dbReference type="STRING" id="392015.SAMN05421543_1512"/>